<keyword evidence="1" id="KW-0815">Transposition</keyword>
<evidence type="ECO:0000256" key="6">
    <source>
        <dbReference type="ARBA" id="ARBA00022801"/>
    </source>
</evidence>
<evidence type="ECO:0000256" key="13">
    <source>
        <dbReference type="ARBA" id="ARBA00048173"/>
    </source>
</evidence>
<dbReference type="InterPro" id="IPR012337">
    <property type="entry name" value="RNaseH-like_sf"/>
</dbReference>
<dbReference type="InterPro" id="IPR057670">
    <property type="entry name" value="SH3_retrovirus"/>
</dbReference>
<dbReference type="InterPro" id="IPR001584">
    <property type="entry name" value="Integrase_cat-core"/>
</dbReference>
<sequence length="355" mass="40229">MVRLVKSKSDAFEQFFIVKNLMENLHNQKLKKLVSNRGNEFLNHHFMLLANSKGFFHHFSPAETPQHNGFAKRANQTVLEKAQCLLNGSILPNNFWEEAILTATMLCNLIPTPSRHNLSPAVVSLSRTHHECKLSPTAVEGILLGYKNDNTSYWILRLSDRKVIISRHVIFYENCFPSFQVTPVVPLTINWGGSRMDSGLVDEVQPGDAAVVYEIHSTESPAPCFDDPNPPLEPHTLGEEPPQVPRCIKVISQRNPTMIRSEINNKNILPFSRCPKVFLKTSDDTPRTFKSALYSPAKDDWIEAINLEFSSMNELQVWDVVELESSYKLVGTTWVFKTKRDAQGKIIKLKAQLCA</sequence>
<keyword evidence="7" id="KW-0460">Magnesium</keyword>
<keyword evidence="2" id="KW-0548">Nucleotidyltransferase</keyword>
<evidence type="ECO:0000256" key="3">
    <source>
        <dbReference type="ARBA" id="ARBA00022722"/>
    </source>
</evidence>
<dbReference type="EMBL" id="AVOT02000923">
    <property type="protein sequence ID" value="MBW0464970.1"/>
    <property type="molecule type" value="Genomic_DNA"/>
</dbReference>
<name>A0A9Q3BHG8_9BASI</name>
<dbReference type="GO" id="GO:0032196">
    <property type="term" value="P:transposition"/>
    <property type="evidence" value="ECO:0007669"/>
    <property type="project" value="UniProtKB-KW"/>
</dbReference>
<keyword evidence="3" id="KW-0540">Nuclease</keyword>
<dbReference type="GO" id="GO:0015074">
    <property type="term" value="P:DNA integration"/>
    <property type="evidence" value="ECO:0007669"/>
    <property type="project" value="UniProtKB-KW"/>
</dbReference>
<evidence type="ECO:0000256" key="7">
    <source>
        <dbReference type="ARBA" id="ARBA00022842"/>
    </source>
</evidence>
<keyword evidence="9" id="KW-0229">DNA integration</keyword>
<evidence type="ECO:0000256" key="5">
    <source>
        <dbReference type="ARBA" id="ARBA00022759"/>
    </source>
</evidence>
<dbReference type="Pfam" id="PF25597">
    <property type="entry name" value="SH3_retrovirus"/>
    <property type="match status" value="1"/>
</dbReference>
<dbReference type="GO" id="GO:0003887">
    <property type="term" value="F:DNA-directed DNA polymerase activity"/>
    <property type="evidence" value="ECO:0007669"/>
    <property type="project" value="UniProtKB-KW"/>
</dbReference>
<organism evidence="16 17">
    <name type="scientific">Austropuccinia psidii MF-1</name>
    <dbReference type="NCBI Taxonomy" id="1389203"/>
    <lineage>
        <taxon>Eukaryota</taxon>
        <taxon>Fungi</taxon>
        <taxon>Dikarya</taxon>
        <taxon>Basidiomycota</taxon>
        <taxon>Pucciniomycotina</taxon>
        <taxon>Pucciniomycetes</taxon>
        <taxon>Pucciniales</taxon>
        <taxon>Sphaerophragmiaceae</taxon>
        <taxon>Austropuccinia</taxon>
    </lineage>
</organism>
<keyword evidence="6" id="KW-0378">Hydrolase</keyword>
<keyword evidence="10" id="KW-0695">RNA-directed DNA polymerase</keyword>
<evidence type="ECO:0000256" key="11">
    <source>
        <dbReference type="ARBA" id="ARBA00022932"/>
    </source>
</evidence>
<evidence type="ECO:0000256" key="1">
    <source>
        <dbReference type="ARBA" id="ARBA00022578"/>
    </source>
</evidence>
<dbReference type="InterPro" id="IPR039537">
    <property type="entry name" value="Retrotran_Ty1/copia-like"/>
</dbReference>
<dbReference type="Gene3D" id="3.30.420.10">
    <property type="entry name" value="Ribonuclease H-like superfamily/Ribonuclease H"/>
    <property type="match status" value="1"/>
</dbReference>
<dbReference type="SUPFAM" id="SSF53098">
    <property type="entry name" value="Ribonuclease H-like"/>
    <property type="match status" value="1"/>
</dbReference>
<dbReference type="GO" id="GO:0005634">
    <property type="term" value="C:nucleus"/>
    <property type="evidence" value="ECO:0007669"/>
    <property type="project" value="UniProtKB-ARBA"/>
</dbReference>
<evidence type="ECO:0000256" key="8">
    <source>
        <dbReference type="ARBA" id="ARBA00022884"/>
    </source>
</evidence>
<reference evidence="16" key="1">
    <citation type="submission" date="2021-03" db="EMBL/GenBank/DDBJ databases">
        <title>Draft genome sequence of rust myrtle Austropuccinia psidii MF-1, a brazilian biotype.</title>
        <authorList>
            <person name="Quecine M.C."/>
            <person name="Pachon D.M.R."/>
            <person name="Bonatelli M.L."/>
            <person name="Correr F.H."/>
            <person name="Franceschini L.M."/>
            <person name="Leite T.F."/>
            <person name="Margarido G.R.A."/>
            <person name="Almeida C.A."/>
            <person name="Ferrarezi J.A."/>
            <person name="Labate C.A."/>
        </authorList>
    </citation>
    <scope>NUCLEOTIDE SEQUENCE</scope>
    <source>
        <strain evidence="16">MF-1</strain>
    </source>
</reference>
<feature type="domain" description="Integrase catalytic" evidence="15">
    <location>
        <begin position="1"/>
        <end position="128"/>
    </location>
</feature>
<evidence type="ECO:0000256" key="10">
    <source>
        <dbReference type="ARBA" id="ARBA00022918"/>
    </source>
</evidence>
<evidence type="ECO:0000256" key="12">
    <source>
        <dbReference type="ARBA" id="ARBA00023172"/>
    </source>
</evidence>
<evidence type="ECO:0000256" key="14">
    <source>
        <dbReference type="ARBA" id="ARBA00049244"/>
    </source>
</evidence>
<dbReference type="AlphaFoldDB" id="A0A9Q3BHG8"/>
<evidence type="ECO:0000256" key="2">
    <source>
        <dbReference type="ARBA" id="ARBA00022695"/>
    </source>
</evidence>
<keyword evidence="4" id="KW-0479">Metal-binding</keyword>
<protein>
    <recommendedName>
        <fullName evidence="15">Integrase catalytic domain-containing protein</fullName>
    </recommendedName>
</protein>
<dbReference type="Proteomes" id="UP000765509">
    <property type="component" value="Unassembled WGS sequence"/>
</dbReference>
<dbReference type="GO" id="GO:0003964">
    <property type="term" value="F:RNA-directed DNA polymerase activity"/>
    <property type="evidence" value="ECO:0007669"/>
    <property type="project" value="UniProtKB-KW"/>
</dbReference>
<keyword evidence="17" id="KW-1185">Reference proteome</keyword>
<dbReference type="GO" id="GO:0006310">
    <property type="term" value="P:DNA recombination"/>
    <property type="evidence" value="ECO:0007669"/>
    <property type="project" value="UniProtKB-KW"/>
</dbReference>
<comment type="catalytic activity">
    <reaction evidence="13">
        <text>DNA(n) + a 2'-deoxyribonucleoside 5'-triphosphate = DNA(n+1) + diphosphate</text>
        <dbReference type="Rhea" id="RHEA:22508"/>
        <dbReference type="Rhea" id="RHEA-COMP:17339"/>
        <dbReference type="Rhea" id="RHEA-COMP:17340"/>
        <dbReference type="ChEBI" id="CHEBI:33019"/>
        <dbReference type="ChEBI" id="CHEBI:61560"/>
        <dbReference type="ChEBI" id="CHEBI:173112"/>
        <dbReference type="EC" id="2.7.7.49"/>
    </reaction>
</comment>
<evidence type="ECO:0000259" key="15">
    <source>
        <dbReference type="PROSITE" id="PS50994"/>
    </source>
</evidence>
<accession>A0A9Q3BHG8</accession>
<keyword evidence="11" id="KW-0239">DNA-directed DNA polymerase</keyword>
<dbReference type="PANTHER" id="PTHR42648">
    <property type="entry name" value="TRANSPOSASE, PUTATIVE-RELATED"/>
    <property type="match status" value="1"/>
</dbReference>
<dbReference type="PANTHER" id="PTHR42648:SF11">
    <property type="entry name" value="TRANSPOSON TY4-P GAG-POL POLYPROTEIN"/>
    <property type="match status" value="1"/>
</dbReference>
<comment type="caution">
    <text evidence="16">The sequence shown here is derived from an EMBL/GenBank/DDBJ whole genome shotgun (WGS) entry which is preliminary data.</text>
</comment>
<dbReference type="OrthoDB" id="5017987at2759"/>
<evidence type="ECO:0000313" key="17">
    <source>
        <dbReference type="Proteomes" id="UP000765509"/>
    </source>
</evidence>
<dbReference type="GO" id="GO:0016787">
    <property type="term" value="F:hydrolase activity"/>
    <property type="evidence" value="ECO:0007669"/>
    <property type="project" value="UniProtKB-KW"/>
</dbReference>
<keyword evidence="12" id="KW-0233">DNA recombination</keyword>
<keyword evidence="8" id="KW-0694">RNA-binding</keyword>
<dbReference type="GO" id="GO:0046872">
    <property type="term" value="F:metal ion binding"/>
    <property type="evidence" value="ECO:0007669"/>
    <property type="project" value="UniProtKB-KW"/>
</dbReference>
<dbReference type="GO" id="GO:0004519">
    <property type="term" value="F:endonuclease activity"/>
    <property type="evidence" value="ECO:0007669"/>
    <property type="project" value="UniProtKB-KW"/>
</dbReference>
<gene>
    <name evidence="16" type="ORF">O181_004685</name>
</gene>
<dbReference type="GO" id="GO:0003723">
    <property type="term" value="F:RNA binding"/>
    <property type="evidence" value="ECO:0007669"/>
    <property type="project" value="UniProtKB-KW"/>
</dbReference>
<dbReference type="InterPro" id="IPR036397">
    <property type="entry name" value="RNaseH_sf"/>
</dbReference>
<proteinExistence type="predicted"/>
<keyword evidence="11" id="KW-0808">Transferase</keyword>
<keyword evidence="5" id="KW-0255">Endonuclease</keyword>
<dbReference type="PROSITE" id="PS50994">
    <property type="entry name" value="INTEGRASE"/>
    <property type="match status" value="1"/>
</dbReference>
<evidence type="ECO:0000313" key="16">
    <source>
        <dbReference type="EMBL" id="MBW0464970.1"/>
    </source>
</evidence>
<evidence type="ECO:0000256" key="4">
    <source>
        <dbReference type="ARBA" id="ARBA00022723"/>
    </source>
</evidence>
<comment type="catalytic activity">
    <reaction evidence="14">
        <text>DNA(n) + a 2'-deoxyribonucleoside 5'-triphosphate = DNA(n+1) + diphosphate</text>
        <dbReference type="Rhea" id="RHEA:22508"/>
        <dbReference type="Rhea" id="RHEA-COMP:17339"/>
        <dbReference type="Rhea" id="RHEA-COMP:17340"/>
        <dbReference type="ChEBI" id="CHEBI:33019"/>
        <dbReference type="ChEBI" id="CHEBI:61560"/>
        <dbReference type="ChEBI" id="CHEBI:173112"/>
        <dbReference type="EC" id="2.7.7.7"/>
    </reaction>
</comment>
<evidence type="ECO:0000256" key="9">
    <source>
        <dbReference type="ARBA" id="ARBA00022908"/>
    </source>
</evidence>